<keyword evidence="2" id="KW-0012">Acyltransferase</keyword>
<evidence type="ECO:0000313" key="4">
    <source>
        <dbReference type="EMBL" id="PQO45804.1"/>
    </source>
</evidence>
<gene>
    <name evidence="4" type="ORF">C5Y93_12840</name>
</gene>
<dbReference type="PROSITE" id="PS51186">
    <property type="entry name" value="GNAT"/>
    <property type="match status" value="1"/>
</dbReference>
<feature type="domain" description="N-acetyltransferase" evidence="3">
    <location>
        <begin position="64"/>
        <end position="196"/>
    </location>
</feature>
<evidence type="ECO:0000259" key="3">
    <source>
        <dbReference type="PROSITE" id="PS51186"/>
    </source>
</evidence>
<protein>
    <recommendedName>
        <fullName evidence="3">N-acetyltransferase domain-containing protein</fullName>
    </recommendedName>
</protein>
<dbReference type="EMBL" id="PUHZ01000013">
    <property type="protein sequence ID" value="PQO45804.1"/>
    <property type="molecule type" value="Genomic_DNA"/>
</dbReference>
<proteinExistence type="predicted"/>
<sequence>MRPPSISRCIRIGRPTSCRPIGNSLPVQRGDVANFSEILRAAVSLPLRLEKTLFAAPVTVATSTTVVTFADRPSIQDWLRLHGEIFLHGRDVWTESRFRRELLERDWFLPQRMWWAISPASDTAIGAITLEVAGDVGQIHWLMVDPAARRRGVAAALLATLENAAWQCGASRITAETLSSWEPAVAFYRRQGYEAA</sequence>
<dbReference type="SUPFAM" id="SSF55729">
    <property type="entry name" value="Acyl-CoA N-acyltransferases (Nat)"/>
    <property type="match status" value="1"/>
</dbReference>
<dbReference type="Gene3D" id="3.40.630.30">
    <property type="match status" value="1"/>
</dbReference>
<evidence type="ECO:0000256" key="1">
    <source>
        <dbReference type="ARBA" id="ARBA00022679"/>
    </source>
</evidence>
<dbReference type="AlphaFoldDB" id="A0A2S8GP75"/>
<name>A0A2S8GP75_9BACT</name>
<keyword evidence="1" id="KW-0808">Transferase</keyword>
<dbReference type="PANTHER" id="PTHR43877">
    <property type="entry name" value="AMINOALKYLPHOSPHONATE N-ACETYLTRANSFERASE-RELATED-RELATED"/>
    <property type="match status" value="1"/>
</dbReference>
<dbReference type="Proteomes" id="UP000237819">
    <property type="component" value="Unassembled WGS sequence"/>
</dbReference>
<dbReference type="Pfam" id="PF00583">
    <property type="entry name" value="Acetyltransf_1"/>
    <property type="match status" value="1"/>
</dbReference>
<reference evidence="4 5" key="1">
    <citation type="submission" date="2018-02" db="EMBL/GenBank/DDBJ databases">
        <title>Comparative genomes isolates from brazilian mangrove.</title>
        <authorList>
            <person name="Araujo J.E."/>
            <person name="Taketani R.G."/>
            <person name="Silva M.C.P."/>
            <person name="Loureco M.V."/>
            <person name="Andreote F.D."/>
        </authorList>
    </citation>
    <scope>NUCLEOTIDE SEQUENCE [LARGE SCALE GENOMIC DNA]</scope>
    <source>
        <strain evidence="4 5">Nap-Phe MGV</strain>
    </source>
</reference>
<dbReference type="GO" id="GO:0016747">
    <property type="term" value="F:acyltransferase activity, transferring groups other than amino-acyl groups"/>
    <property type="evidence" value="ECO:0007669"/>
    <property type="project" value="InterPro"/>
</dbReference>
<dbReference type="InterPro" id="IPR000182">
    <property type="entry name" value="GNAT_dom"/>
</dbReference>
<comment type="caution">
    <text evidence="4">The sequence shown here is derived from an EMBL/GenBank/DDBJ whole genome shotgun (WGS) entry which is preliminary data.</text>
</comment>
<evidence type="ECO:0000313" key="5">
    <source>
        <dbReference type="Proteomes" id="UP000237819"/>
    </source>
</evidence>
<evidence type="ECO:0000256" key="2">
    <source>
        <dbReference type="ARBA" id="ARBA00023315"/>
    </source>
</evidence>
<accession>A0A2S8GP75</accession>
<organism evidence="4 5">
    <name type="scientific">Blastopirellula marina</name>
    <dbReference type="NCBI Taxonomy" id="124"/>
    <lineage>
        <taxon>Bacteria</taxon>
        <taxon>Pseudomonadati</taxon>
        <taxon>Planctomycetota</taxon>
        <taxon>Planctomycetia</taxon>
        <taxon>Pirellulales</taxon>
        <taxon>Pirellulaceae</taxon>
        <taxon>Blastopirellula</taxon>
    </lineage>
</organism>
<dbReference type="InterPro" id="IPR050832">
    <property type="entry name" value="Bact_Acetyltransf"/>
</dbReference>
<dbReference type="InterPro" id="IPR016181">
    <property type="entry name" value="Acyl_CoA_acyltransferase"/>
</dbReference>